<dbReference type="Proteomes" id="UP000237246">
    <property type="component" value="Unassembled WGS sequence"/>
</dbReference>
<evidence type="ECO:0000313" key="3">
    <source>
        <dbReference type="EMBL" id="POI35475.1"/>
    </source>
</evidence>
<feature type="transmembrane region" description="Helical" evidence="2">
    <location>
        <begin position="38"/>
        <end position="64"/>
    </location>
</feature>
<sequence length="179" mass="20386">MKRCLLQITSKASASLHTFQPLVPCKQDDESHGKKGEWKFPFSATIPVFVLLILLTSASIIWLLKQDAKHKMPQTLDLSNCKIAGPTFCCELRENEFLTDCLICTDKPMSQGKKNKTLAQNNQMWMASFLPSSSSEEEEEEEEEDSSSFIPYTEMLQFPRKHFNFQTPRTADAETILDS</sequence>
<keyword evidence="4" id="KW-1185">Reference proteome</keyword>
<organism evidence="3 4">
    <name type="scientific">Bambusicola thoracicus</name>
    <name type="common">Chinese bamboo-partridge</name>
    <name type="synonym">Perdix thoracica</name>
    <dbReference type="NCBI Taxonomy" id="9083"/>
    <lineage>
        <taxon>Eukaryota</taxon>
        <taxon>Metazoa</taxon>
        <taxon>Chordata</taxon>
        <taxon>Craniata</taxon>
        <taxon>Vertebrata</taxon>
        <taxon>Euteleostomi</taxon>
        <taxon>Archelosauria</taxon>
        <taxon>Archosauria</taxon>
        <taxon>Dinosauria</taxon>
        <taxon>Saurischia</taxon>
        <taxon>Theropoda</taxon>
        <taxon>Coelurosauria</taxon>
        <taxon>Aves</taxon>
        <taxon>Neognathae</taxon>
        <taxon>Galloanserae</taxon>
        <taxon>Galliformes</taxon>
        <taxon>Phasianidae</taxon>
        <taxon>Perdicinae</taxon>
        <taxon>Bambusicola</taxon>
    </lineage>
</organism>
<feature type="non-terminal residue" evidence="3">
    <location>
        <position position="179"/>
    </location>
</feature>
<evidence type="ECO:0000256" key="1">
    <source>
        <dbReference type="SAM" id="MobiDB-lite"/>
    </source>
</evidence>
<dbReference type="EMBL" id="PPHD01000433">
    <property type="protein sequence ID" value="POI35475.1"/>
    <property type="molecule type" value="Genomic_DNA"/>
</dbReference>
<feature type="region of interest" description="Disordered" evidence="1">
    <location>
        <begin position="130"/>
        <end position="150"/>
    </location>
</feature>
<proteinExistence type="predicted"/>
<evidence type="ECO:0000256" key="2">
    <source>
        <dbReference type="SAM" id="Phobius"/>
    </source>
</evidence>
<gene>
    <name evidence="3" type="ORF">CIB84_000773</name>
</gene>
<comment type="caution">
    <text evidence="3">The sequence shown here is derived from an EMBL/GenBank/DDBJ whole genome shotgun (WGS) entry which is preliminary data.</text>
</comment>
<evidence type="ECO:0000313" key="4">
    <source>
        <dbReference type="Proteomes" id="UP000237246"/>
    </source>
</evidence>
<reference evidence="3 4" key="1">
    <citation type="submission" date="2018-01" db="EMBL/GenBank/DDBJ databases">
        <title>Comparison of the Chinese Bamboo Partridge and Red Junglefowl genome sequences highlights the importance of demography in genome evolution.</title>
        <authorList>
            <person name="Tiley G.P."/>
            <person name="Kimball R.T."/>
            <person name="Braun E.L."/>
            <person name="Burleigh J.G."/>
        </authorList>
    </citation>
    <scope>NUCLEOTIDE SEQUENCE [LARGE SCALE GENOMIC DNA]</scope>
    <source>
        <strain evidence="3">RTK389</strain>
        <tissue evidence="3">Blood</tissue>
    </source>
</reference>
<dbReference type="AlphaFoldDB" id="A0A2P4TGH3"/>
<name>A0A2P4TGH3_BAMTH</name>
<accession>A0A2P4TGH3</accession>
<keyword evidence="2" id="KW-0472">Membrane</keyword>
<keyword evidence="2" id="KW-1133">Transmembrane helix</keyword>
<protein>
    <submittedName>
        <fullName evidence="3">Uncharacterized protein</fullName>
    </submittedName>
</protein>
<keyword evidence="2" id="KW-0812">Transmembrane</keyword>
<feature type="compositionally biased region" description="Acidic residues" evidence="1">
    <location>
        <begin position="135"/>
        <end position="146"/>
    </location>
</feature>